<feature type="repeat" description="ANK" evidence="3">
    <location>
        <begin position="176"/>
        <end position="208"/>
    </location>
</feature>
<organism evidence="4 5">
    <name type="scientific">Trichogramma kaykai</name>
    <dbReference type="NCBI Taxonomy" id="54128"/>
    <lineage>
        <taxon>Eukaryota</taxon>
        <taxon>Metazoa</taxon>
        <taxon>Ecdysozoa</taxon>
        <taxon>Arthropoda</taxon>
        <taxon>Hexapoda</taxon>
        <taxon>Insecta</taxon>
        <taxon>Pterygota</taxon>
        <taxon>Neoptera</taxon>
        <taxon>Endopterygota</taxon>
        <taxon>Hymenoptera</taxon>
        <taxon>Apocrita</taxon>
        <taxon>Proctotrupomorpha</taxon>
        <taxon>Chalcidoidea</taxon>
        <taxon>Trichogrammatidae</taxon>
        <taxon>Trichogramma</taxon>
    </lineage>
</organism>
<dbReference type="PROSITE" id="PS50297">
    <property type="entry name" value="ANK_REP_REGION"/>
    <property type="match status" value="1"/>
</dbReference>
<feature type="repeat" description="ANK" evidence="3">
    <location>
        <begin position="263"/>
        <end position="295"/>
    </location>
</feature>
<evidence type="ECO:0000256" key="1">
    <source>
        <dbReference type="ARBA" id="ARBA00022737"/>
    </source>
</evidence>
<protein>
    <recommendedName>
        <fullName evidence="6">SOCS box domain-containing protein</fullName>
    </recommendedName>
</protein>
<dbReference type="PROSITE" id="PS50088">
    <property type="entry name" value="ANK_REPEAT"/>
    <property type="match status" value="2"/>
</dbReference>
<dbReference type="Pfam" id="PF12796">
    <property type="entry name" value="Ank_2"/>
    <property type="match status" value="1"/>
</dbReference>
<dbReference type="Proteomes" id="UP001627154">
    <property type="component" value="Unassembled WGS sequence"/>
</dbReference>
<dbReference type="Gene3D" id="1.25.40.20">
    <property type="entry name" value="Ankyrin repeat-containing domain"/>
    <property type="match status" value="1"/>
</dbReference>
<sequence>MARESMRKKRSKLLSIQDMEDRSKEFCRMMTEGAYQTLYRGEYVQNLLFEELKIIIKDTSVFPNEADAMLFALKNNHFPILAYLHERMAVNIHEAEFADGRSVLHWLVKQKCVEPHKTYLESAKLIIDYLLEDAQENYQDGQGFTYFHGACMIGDFLTLQRFILTLGAHVCNIDTYALSPLYIAAKCGREEAVRCLLYYGANPNWYDRRQGSRILHGLARLRRCDCPEACWPLTDPDSAPRPVEVIVDMLVRRGARIDERNVAGLTPLEWAVSRLDYSLTRALLRHGASLRNLNENISLNIKDYTKYELMFYPVALYVPEMMELLTTKGFVMNSLARSKFLMFWSEAAKHEMDDMQSLVSSELFNFVGVAILIRLRLIHFFAL</sequence>
<dbReference type="EMBL" id="JBJJXI010000020">
    <property type="protein sequence ID" value="KAL3405541.1"/>
    <property type="molecule type" value="Genomic_DNA"/>
</dbReference>
<keyword evidence="5" id="KW-1185">Reference proteome</keyword>
<name>A0ABD2XJZ8_9HYME</name>
<proteinExistence type="predicted"/>
<keyword evidence="2 3" id="KW-0040">ANK repeat</keyword>
<dbReference type="PANTHER" id="PTHR24198:SF165">
    <property type="entry name" value="ANKYRIN REPEAT-CONTAINING PROTEIN-RELATED"/>
    <property type="match status" value="1"/>
</dbReference>
<dbReference type="InterPro" id="IPR036770">
    <property type="entry name" value="Ankyrin_rpt-contain_sf"/>
</dbReference>
<dbReference type="SUPFAM" id="SSF48403">
    <property type="entry name" value="Ankyrin repeat"/>
    <property type="match status" value="1"/>
</dbReference>
<reference evidence="4 5" key="1">
    <citation type="journal article" date="2024" name="bioRxiv">
        <title>A reference genome for Trichogramma kaykai: A tiny desert-dwelling parasitoid wasp with competing sex-ratio distorters.</title>
        <authorList>
            <person name="Culotta J."/>
            <person name="Lindsey A.R."/>
        </authorList>
    </citation>
    <scope>NUCLEOTIDE SEQUENCE [LARGE SCALE GENOMIC DNA]</scope>
    <source>
        <strain evidence="4 5">KSX58</strain>
    </source>
</reference>
<keyword evidence="1" id="KW-0677">Repeat</keyword>
<comment type="caution">
    <text evidence="4">The sequence shown here is derived from an EMBL/GenBank/DDBJ whole genome shotgun (WGS) entry which is preliminary data.</text>
</comment>
<evidence type="ECO:0008006" key="6">
    <source>
        <dbReference type="Google" id="ProtNLM"/>
    </source>
</evidence>
<gene>
    <name evidence="4" type="ORF">TKK_001929</name>
</gene>
<dbReference type="AlphaFoldDB" id="A0ABD2XJZ8"/>
<dbReference type="InterPro" id="IPR002110">
    <property type="entry name" value="Ankyrin_rpt"/>
</dbReference>
<evidence type="ECO:0000313" key="4">
    <source>
        <dbReference type="EMBL" id="KAL3405541.1"/>
    </source>
</evidence>
<evidence type="ECO:0000256" key="2">
    <source>
        <dbReference type="ARBA" id="ARBA00023043"/>
    </source>
</evidence>
<accession>A0ABD2XJZ8</accession>
<evidence type="ECO:0000313" key="5">
    <source>
        <dbReference type="Proteomes" id="UP001627154"/>
    </source>
</evidence>
<dbReference type="PANTHER" id="PTHR24198">
    <property type="entry name" value="ANKYRIN REPEAT AND PROTEIN KINASE DOMAIN-CONTAINING PROTEIN"/>
    <property type="match status" value="1"/>
</dbReference>
<evidence type="ECO:0000256" key="3">
    <source>
        <dbReference type="PROSITE-ProRule" id="PRU00023"/>
    </source>
</evidence>
<dbReference type="SMART" id="SM00248">
    <property type="entry name" value="ANK"/>
    <property type="match status" value="5"/>
</dbReference>